<dbReference type="InterPro" id="IPR012003">
    <property type="entry name" value="ATP_PFK_prok-type"/>
</dbReference>
<feature type="active site" description="Proton acceptor" evidence="9">
    <location>
        <position position="127"/>
    </location>
</feature>
<comment type="catalytic activity">
    <reaction evidence="9">
        <text>beta-D-fructose 6-phosphate + diphosphate = beta-D-fructose 1,6-bisphosphate + phosphate + H(+)</text>
        <dbReference type="Rhea" id="RHEA:13613"/>
        <dbReference type="ChEBI" id="CHEBI:15378"/>
        <dbReference type="ChEBI" id="CHEBI:32966"/>
        <dbReference type="ChEBI" id="CHEBI:33019"/>
        <dbReference type="ChEBI" id="CHEBI:43474"/>
        <dbReference type="ChEBI" id="CHEBI:57634"/>
        <dbReference type="EC" id="2.7.1.90"/>
    </reaction>
</comment>
<dbReference type="InterPro" id="IPR015912">
    <property type="entry name" value="Phosphofructokinase_CS"/>
</dbReference>
<dbReference type="InterPro" id="IPR022953">
    <property type="entry name" value="ATP_PFK"/>
</dbReference>
<evidence type="ECO:0000256" key="6">
    <source>
        <dbReference type="ARBA" id="ARBA00022777"/>
    </source>
</evidence>
<feature type="domain" description="Phosphofructokinase" evidence="10">
    <location>
        <begin position="3"/>
        <end position="301"/>
    </location>
</feature>
<keyword evidence="5 9" id="KW-0479">Metal-binding</keyword>
<comment type="caution">
    <text evidence="9">Lacks conserved residue(s) required for the propagation of feature annotation.</text>
</comment>
<dbReference type="GO" id="GO:0030388">
    <property type="term" value="P:fructose 1,6-bisphosphate metabolic process"/>
    <property type="evidence" value="ECO:0007669"/>
    <property type="project" value="TreeGrafter"/>
</dbReference>
<accession>A0AAU8A4V2</accession>
<dbReference type="EMBL" id="CP117826">
    <property type="protein sequence ID" value="XCC61174.1"/>
    <property type="molecule type" value="Genomic_DNA"/>
</dbReference>
<dbReference type="GO" id="GO:0003872">
    <property type="term" value="F:6-phosphofructokinase activity"/>
    <property type="evidence" value="ECO:0007669"/>
    <property type="project" value="UniProtKB-UniRule"/>
</dbReference>
<dbReference type="HAMAP" id="MF_01976">
    <property type="entry name" value="Phosphofructokinase_III"/>
    <property type="match status" value="1"/>
</dbReference>
<proteinExistence type="inferred from homology"/>
<dbReference type="PANTHER" id="PTHR13697">
    <property type="entry name" value="PHOSPHOFRUCTOKINASE"/>
    <property type="match status" value="1"/>
</dbReference>
<feature type="binding site" evidence="9">
    <location>
        <position position="11"/>
    </location>
    <ligand>
        <name>diphosphate</name>
        <dbReference type="ChEBI" id="CHEBI:33019"/>
    </ligand>
</feature>
<dbReference type="PROSITE" id="PS00433">
    <property type="entry name" value="PHOSPHOFRUCTOKINASE"/>
    <property type="match status" value="1"/>
</dbReference>
<evidence type="ECO:0000256" key="1">
    <source>
        <dbReference type="ARBA" id="ARBA00001946"/>
    </source>
</evidence>
<comment type="similarity">
    <text evidence="9">Belongs to the phosphofructokinase type A (PFKA) family. Mixed-substrate PFK group III subfamily.</text>
</comment>
<dbReference type="GO" id="GO:0005524">
    <property type="term" value="F:ATP binding"/>
    <property type="evidence" value="ECO:0007669"/>
    <property type="project" value="InterPro"/>
</dbReference>
<dbReference type="SUPFAM" id="SSF53784">
    <property type="entry name" value="Phosphofructokinase"/>
    <property type="match status" value="1"/>
</dbReference>
<evidence type="ECO:0000256" key="2">
    <source>
        <dbReference type="ARBA" id="ARBA00004679"/>
    </source>
</evidence>
<dbReference type="GO" id="GO:0061621">
    <property type="term" value="P:canonical glycolysis"/>
    <property type="evidence" value="ECO:0007669"/>
    <property type="project" value="TreeGrafter"/>
</dbReference>
<dbReference type="InterPro" id="IPR035966">
    <property type="entry name" value="PKF_sf"/>
</dbReference>
<comment type="pathway">
    <text evidence="2 9">Carbohydrate degradation; glycolysis; D-glyceraldehyde 3-phosphate and glycerone phosphate from D-glucose: step 3/4.</text>
</comment>
<dbReference type="GO" id="GO:0016208">
    <property type="term" value="F:AMP binding"/>
    <property type="evidence" value="ECO:0007669"/>
    <property type="project" value="TreeGrafter"/>
</dbReference>
<comment type="subunit">
    <text evidence="9">Homodimer or homotetramer.</text>
</comment>
<feature type="binding site" description="in other chain" evidence="9">
    <location>
        <begin position="125"/>
        <end position="127"/>
    </location>
    <ligand>
        <name>substrate</name>
        <note>ligand shared between dimeric partners</note>
    </ligand>
</feature>
<evidence type="ECO:0000313" key="11">
    <source>
        <dbReference type="EMBL" id="XCC61174.1"/>
    </source>
</evidence>
<dbReference type="GO" id="GO:0046872">
    <property type="term" value="F:metal ion binding"/>
    <property type="evidence" value="ECO:0007669"/>
    <property type="project" value="UniProtKB-KW"/>
</dbReference>
<evidence type="ECO:0000256" key="9">
    <source>
        <dbReference type="HAMAP-Rule" id="MF_01976"/>
    </source>
</evidence>
<evidence type="ECO:0000256" key="7">
    <source>
        <dbReference type="ARBA" id="ARBA00022842"/>
    </source>
</evidence>
<dbReference type="GO" id="GO:0042802">
    <property type="term" value="F:identical protein binding"/>
    <property type="evidence" value="ECO:0007669"/>
    <property type="project" value="TreeGrafter"/>
</dbReference>
<protein>
    <recommendedName>
        <fullName evidence="9">Pyrophosphate--fructose 6-phosphate 1-phosphotransferase</fullName>
        <ecNumber evidence="9">2.7.1.90</ecNumber>
    </recommendedName>
    <alternativeName>
        <fullName evidence="9">6-phosphofructokinase, pyrophosphate dependent</fullName>
    </alternativeName>
    <alternativeName>
        <fullName evidence="9">PPi-dependent phosphofructokinase</fullName>
        <shortName evidence="9">PPi-PFK</shortName>
    </alternativeName>
    <alternativeName>
        <fullName evidence="9">Pyrophosphate-dependent 6-phosphofructose-1-kinase</fullName>
    </alternativeName>
</protein>
<evidence type="ECO:0000256" key="4">
    <source>
        <dbReference type="ARBA" id="ARBA00022679"/>
    </source>
</evidence>
<dbReference type="AlphaFoldDB" id="A0AAU8A4V2"/>
<feature type="binding site" evidence="9">
    <location>
        <position position="103"/>
    </location>
    <ligand>
        <name>Mg(2+)</name>
        <dbReference type="ChEBI" id="CHEBI:18420"/>
        <note>catalytic</note>
    </ligand>
</feature>
<dbReference type="GO" id="GO:0006002">
    <property type="term" value="P:fructose 6-phosphate metabolic process"/>
    <property type="evidence" value="ECO:0007669"/>
    <property type="project" value="InterPro"/>
</dbReference>
<keyword evidence="8 9" id="KW-0324">Glycolysis</keyword>
<dbReference type="EC" id="2.7.1.90" evidence="9"/>
<feature type="site" description="Important for catalytic activity and substrate specificity; stabilizes the transition state when the phosphoryl donor is PPi; prevents ATP from binding by mimicking the alpha-phosphate group of ATP" evidence="9">
    <location>
        <position position="104"/>
    </location>
</feature>
<keyword evidence="3 9" id="KW-0963">Cytoplasm</keyword>
<dbReference type="Pfam" id="PF00365">
    <property type="entry name" value="PFK"/>
    <property type="match status" value="1"/>
</dbReference>
<keyword evidence="4 9" id="KW-0808">Transferase</keyword>
<comment type="function">
    <text evidence="9">Catalyzes the phosphorylation of D-fructose 6-phosphate, the first committing step of glycolysis. Uses inorganic phosphate (PPi) as phosphoryl donor instead of ATP like common ATP-dependent phosphofructokinases (ATP-PFKs), which renders the reaction reversible, and can thus function both in glycolysis and gluconeogenesis. Consistently, PPi-PFK can replace the enzymes of both the forward (ATP-PFK) and reverse (fructose-bisphosphatase (FBPase)) reactions.</text>
</comment>
<name>A0AAU8A4V2_9FIRM</name>
<feature type="binding site" description="in other chain" evidence="9">
    <location>
        <begin position="169"/>
        <end position="171"/>
    </location>
    <ligand>
        <name>substrate</name>
        <note>ligand shared between dimeric partners</note>
    </ligand>
</feature>
<gene>
    <name evidence="9" type="primary">pfp</name>
    <name evidence="11" type="ORF">PUP29_06420</name>
</gene>
<organism evidence="11">
    <name type="scientific">Christensenella massiliensis</name>
    <dbReference type="NCBI Taxonomy" id="1805714"/>
    <lineage>
        <taxon>Bacteria</taxon>
        <taxon>Bacillati</taxon>
        <taxon>Bacillota</taxon>
        <taxon>Clostridia</taxon>
        <taxon>Christensenellales</taxon>
        <taxon>Christensenellaceae</taxon>
        <taxon>Christensenella</taxon>
    </lineage>
</organism>
<dbReference type="InterPro" id="IPR012829">
    <property type="entry name" value="Phosphofructokinase_III"/>
</dbReference>
<evidence type="ECO:0000256" key="3">
    <source>
        <dbReference type="ARBA" id="ARBA00022490"/>
    </source>
</evidence>
<dbReference type="GO" id="GO:0048029">
    <property type="term" value="F:monosaccharide binding"/>
    <property type="evidence" value="ECO:0007669"/>
    <property type="project" value="TreeGrafter"/>
</dbReference>
<comment type="subcellular location">
    <subcellularLocation>
        <location evidence="9">Cytoplasm</location>
    </subcellularLocation>
</comment>
<dbReference type="NCBIfam" id="NF002872">
    <property type="entry name" value="PRK03202.1"/>
    <property type="match status" value="1"/>
</dbReference>
<feature type="binding site" evidence="9">
    <location>
        <position position="269"/>
    </location>
    <ligand>
        <name>substrate</name>
        <note>ligand shared between dimeric partners</note>
    </ligand>
</feature>
<sequence>MKRIGILTGGGDCPGLNAVIRSAVIRCEQCGMESVGLMYGWRSMIDNRHVPLNRKLVKGIQTEGGTILGSSRTNLMQCEGGLVAAKRTLENLKLDAVIAIGGDDTLGVAMELSNRGLPMIGVPKTIDNDLSCTDYTFGFDTAASIAMEAIERVKTTAASHERTIVVEVMGRYTGWIALEAAVAADAHMVLIPEFPVDINEIVRIVNKRYDVGNTCNVIVVAEGFWPRGIEKSEENLKDDDMFGHTRLARREVSKTLAEEIERRTGHETRHIVLGHVQRGGNPTMFDRFLGTRMGTKAVELVMENQFGSMVALHGTSIESVPLSDALSVRKCVPQNLYEMANMYIGKG</sequence>
<comment type="activity regulation">
    <text evidence="9">Non-allosteric.</text>
</comment>
<dbReference type="RefSeq" id="WP_079546676.1">
    <property type="nucleotide sequence ID" value="NZ_CP117826.1"/>
</dbReference>
<dbReference type="PRINTS" id="PR00476">
    <property type="entry name" value="PHFRCTKINASE"/>
</dbReference>
<dbReference type="Gene3D" id="3.40.50.460">
    <property type="entry name" value="Phosphofructokinase domain"/>
    <property type="match status" value="1"/>
</dbReference>
<feature type="binding site" description="in other chain" evidence="9">
    <location>
        <position position="222"/>
    </location>
    <ligand>
        <name>substrate</name>
        <note>ligand shared between dimeric partners</note>
    </ligand>
</feature>
<reference evidence="11" key="1">
    <citation type="submission" date="2023-02" db="EMBL/GenBank/DDBJ databases">
        <title>Gut commensal Christensenella minuta modulates host metabolism via a new class of secondary bile acids.</title>
        <authorList>
            <person name="Liu C."/>
        </authorList>
    </citation>
    <scope>NUCLEOTIDE SEQUENCE</scope>
    <source>
        <strain evidence="11">CA70</strain>
    </source>
</reference>
<feature type="site" description="Important for catalytic activity; stabilizes the transition state when the phosphoryl donor is PPi" evidence="9">
    <location>
        <position position="124"/>
    </location>
</feature>
<evidence type="ECO:0000256" key="5">
    <source>
        <dbReference type="ARBA" id="ARBA00022723"/>
    </source>
</evidence>
<dbReference type="GO" id="GO:0005945">
    <property type="term" value="C:6-phosphofructokinase complex"/>
    <property type="evidence" value="ECO:0007669"/>
    <property type="project" value="TreeGrafter"/>
</dbReference>
<dbReference type="GO" id="GO:0070095">
    <property type="term" value="F:fructose-6-phosphate binding"/>
    <property type="evidence" value="ECO:0007669"/>
    <property type="project" value="TreeGrafter"/>
</dbReference>
<evidence type="ECO:0000259" key="10">
    <source>
        <dbReference type="Pfam" id="PF00365"/>
    </source>
</evidence>
<keyword evidence="7 9" id="KW-0460">Magnesium</keyword>
<dbReference type="PANTHER" id="PTHR13697:SF52">
    <property type="entry name" value="ATP-DEPENDENT 6-PHOSPHOFRUCTOKINASE 3"/>
    <property type="match status" value="1"/>
</dbReference>
<dbReference type="InterPro" id="IPR000023">
    <property type="entry name" value="Phosphofructokinase_dom"/>
</dbReference>
<dbReference type="GO" id="GO:0047334">
    <property type="term" value="F:diphosphate-fructose-6-phosphate 1-phosphotransferase activity"/>
    <property type="evidence" value="ECO:0007669"/>
    <property type="project" value="UniProtKB-EC"/>
</dbReference>
<evidence type="ECO:0000256" key="8">
    <source>
        <dbReference type="ARBA" id="ARBA00023152"/>
    </source>
</evidence>
<dbReference type="Gene3D" id="3.40.50.450">
    <property type="match status" value="1"/>
</dbReference>
<dbReference type="PIRSF" id="PIRSF000532">
    <property type="entry name" value="ATP_PFK_prok"/>
    <property type="match status" value="1"/>
</dbReference>
<comment type="cofactor">
    <cofactor evidence="1 9">
        <name>Mg(2+)</name>
        <dbReference type="ChEBI" id="CHEBI:18420"/>
    </cofactor>
</comment>
<keyword evidence="6 9" id="KW-0418">Kinase</keyword>
<feature type="binding site" evidence="9">
    <location>
        <position position="162"/>
    </location>
    <ligand>
        <name>substrate</name>
        <note>ligand shared between dimeric partners</note>
    </ligand>
</feature>
<feature type="binding site" description="in other chain" evidence="9">
    <location>
        <begin position="275"/>
        <end position="278"/>
    </location>
    <ligand>
        <name>substrate</name>
        <note>ligand shared between dimeric partners</note>
    </ligand>
</feature>